<keyword evidence="6" id="KW-0234">DNA repair</keyword>
<evidence type="ECO:0000259" key="9">
    <source>
        <dbReference type="Pfam" id="PF01068"/>
    </source>
</evidence>
<dbReference type="GO" id="GO:0005524">
    <property type="term" value="F:ATP binding"/>
    <property type="evidence" value="ECO:0007669"/>
    <property type="project" value="InterPro"/>
</dbReference>
<dbReference type="GO" id="GO:0006281">
    <property type="term" value="P:DNA repair"/>
    <property type="evidence" value="ECO:0007669"/>
    <property type="project" value="UniProtKB-KW"/>
</dbReference>
<dbReference type="InterPro" id="IPR012310">
    <property type="entry name" value="DNA_ligase_ATP-dep_cent"/>
</dbReference>
<gene>
    <name evidence="10" type="ORF">LCGC14_0600940</name>
</gene>
<dbReference type="Gene3D" id="2.40.50.140">
    <property type="entry name" value="Nucleic acid-binding proteins"/>
    <property type="match status" value="1"/>
</dbReference>
<dbReference type="SUPFAM" id="SSF50249">
    <property type="entry name" value="Nucleic acid-binding proteins"/>
    <property type="match status" value="1"/>
</dbReference>
<dbReference type="SUPFAM" id="SSF56091">
    <property type="entry name" value="DNA ligase/mRNA capping enzyme, catalytic domain"/>
    <property type="match status" value="1"/>
</dbReference>
<organism evidence="10">
    <name type="scientific">marine sediment metagenome</name>
    <dbReference type="NCBI Taxonomy" id="412755"/>
    <lineage>
        <taxon>unclassified sequences</taxon>
        <taxon>metagenomes</taxon>
        <taxon>ecological metagenomes</taxon>
    </lineage>
</organism>
<evidence type="ECO:0000256" key="3">
    <source>
        <dbReference type="ARBA" id="ARBA00022705"/>
    </source>
</evidence>
<sequence length="319" mass="36195">MAKRTGIMLAYKFDEGKFRRMPKPVVVQPKLNGNRCRAVFDNEGKVILLSSSATPITSVNHIGKQLLQLNIKNLELDGELYIHGMPHQKINAIVRRTTTVHAERDKIKYTIFDLAHDTLDQQSRFTVINGLQDRAKLLKLTHINFLEGYIVPNMTEVMRFLGVFMARGYEGIIIRNLAAKYVRKRSVDLLKYKPMIEGSYKIVGWKQGVSKVCRDCYSTPSKCECLGGPLDVIETPTAKLGAIECITLEGEKFHIGSGKYFTDKRRYALWTHREKLIGLSANTKYQELSEDLIPKMCVLLDIPDAILDVEKDIPGTNHV</sequence>
<comment type="function">
    <text evidence="8">Very low-fidelity DNA ligase that seals nicks in double-stranded DNA during DNA repair. Together with the viral repair DNA polymerase X, fills the single nucleotide gaps generated by the AP endonuclease. It is not essential for viral replication and recombination. Displays a very low adenylation activity towards DNA with 3'-dideoxy- or 3'-amino-terminated nicks compared to regular nick DNA.</text>
</comment>
<evidence type="ECO:0000256" key="7">
    <source>
        <dbReference type="ARBA" id="ARBA00032896"/>
    </source>
</evidence>
<keyword evidence="2" id="KW-0436">Ligase</keyword>
<evidence type="ECO:0000256" key="1">
    <source>
        <dbReference type="ARBA" id="ARBA00004328"/>
    </source>
</evidence>
<reference evidence="10" key="1">
    <citation type="journal article" date="2015" name="Nature">
        <title>Complex archaea that bridge the gap between prokaryotes and eukaryotes.</title>
        <authorList>
            <person name="Spang A."/>
            <person name="Saw J.H."/>
            <person name="Jorgensen S.L."/>
            <person name="Zaremba-Niedzwiedzka K."/>
            <person name="Martijn J."/>
            <person name="Lind A.E."/>
            <person name="van Eijk R."/>
            <person name="Schleper C."/>
            <person name="Guy L."/>
            <person name="Ettema T.J."/>
        </authorList>
    </citation>
    <scope>NUCLEOTIDE SEQUENCE</scope>
</reference>
<dbReference type="PANTHER" id="PTHR47810">
    <property type="entry name" value="DNA LIGASE"/>
    <property type="match status" value="1"/>
</dbReference>
<evidence type="ECO:0000256" key="2">
    <source>
        <dbReference type="ARBA" id="ARBA00022598"/>
    </source>
</evidence>
<evidence type="ECO:0000256" key="5">
    <source>
        <dbReference type="ARBA" id="ARBA00022844"/>
    </source>
</evidence>
<dbReference type="InterPro" id="IPR050326">
    <property type="entry name" value="NAD_dep_DNA_ligaseB"/>
</dbReference>
<keyword evidence="3" id="KW-0235">DNA replication</keyword>
<dbReference type="Gene3D" id="3.30.1490.70">
    <property type="match status" value="1"/>
</dbReference>
<dbReference type="AlphaFoldDB" id="A0A0F9UJ33"/>
<dbReference type="GO" id="GO:0006260">
    <property type="term" value="P:DNA replication"/>
    <property type="evidence" value="ECO:0007669"/>
    <property type="project" value="UniProtKB-KW"/>
</dbReference>
<keyword evidence="5" id="KW-0946">Virion</keyword>
<evidence type="ECO:0000256" key="4">
    <source>
        <dbReference type="ARBA" id="ARBA00022763"/>
    </source>
</evidence>
<comment type="caution">
    <text evidence="10">The sequence shown here is derived from an EMBL/GenBank/DDBJ whole genome shotgun (WGS) entry which is preliminary data.</text>
</comment>
<keyword evidence="4" id="KW-0227">DNA damage</keyword>
<dbReference type="GO" id="GO:0044423">
    <property type="term" value="C:virion component"/>
    <property type="evidence" value="ECO:0007669"/>
    <property type="project" value="UniProtKB-KW"/>
</dbReference>
<name>A0A0F9UJ33_9ZZZZ</name>
<comment type="subcellular location">
    <subcellularLocation>
        <location evidence="1">Virion</location>
    </subcellularLocation>
</comment>
<dbReference type="PANTHER" id="PTHR47810:SF5">
    <property type="entry name" value="LIGASE, PUTATIVE-RELATED"/>
    <property type="match status" value="1"/>
</dbReference>
<evidence type="ECO:0000313" key="10">
    <source>
        <dbReference type="EMBL" id="KKN53598.1"/>
    </source>
</evidence>
<dbReference type="Pfam" id="PF01068">
    <property type="entry name" value="DNA_ligase_A_M"/>
    <property type="match status" value="1"/>
</dbReference>
<protein>
    <recommendedName>
        <fullName evidence="7">Polydeoxyribonucleotide synthase [ATP]</fullName>
    </recommendedName>
</protein>
<feature type="domain" description="ATP-dependent DNA ligase family profile" evidence="9">
    <location>
        <begin position="8"/>
        <end position="193"/>
    </location>
</feature>
<proteinExistence type="predicted"/>
<dbReference type="Gene3D" id="3.30.470.30">
    <property type="entry name" value="DNA ligase/mRNA capping enzyme"/>
    <property type="match status" value="1"/>
</dbReference>
<dbReference type="GO" id="GO:0006310">
    <property type="term" value="P:DNA recombination"/>
    <property type="evidence" value="ECO:0007669"/>
    <property type="project" value="InterPro"/>
</dbReference>
<accession>A0A0F9UJ33</accession>
<evidence type="ECO:0000256" key="8">
    <source>
        <dbReference type="ARBA" id="ARBA00046002"/>
    </source>
</evidence>
<dbReference type="GO" id="GO:0003910">
    <property type="term" value="F:DNA ligase (ATP) activity"/>
    <property type="evidence" value="ECO:0007669"/>
    <property type="project" value="InterPro"/>
</dbReference>
<dbReference type="EMBL" id="LAZR01000964">
    <property type="protein sequence ID" value="KKN53598.1"/>
    <property type="molecule type" value="Genomic_DNA"/>
</dbReference>
<evidence type="ECO:0000256" key="6">
    <source>
        <dbReference type="ARBA" id="ARBA00023204"/>
    </source>
</evidence>
<dbReference type="InterPro" id="IPR012340">
    <property type="entry name" value="NA-bd_OB-fold"/>
</dbReference>